<dbReference type="PANTHER" id="PTHR34070:SF1">
    <property type="entry name" value="DNA ALKYLATION REPAIR PROTEIN"/>
    <property type="match status" value="1"/>
</dbReference>
<dbReference type="Gene3D" id="1.25.10.90">
    <property type="match status" value="1"/>
</dbReference>
<reference evidence="1 2" key="1">
    <citation type="submission" date="2018-06" db="EMBL/GenBank/DDBJ databases">
        <authorList>
            <consortium name="Pathogen Informatics"/>
            <person name="Doyle S."/>
        </authorList>
    </citation>
    <scope>NUCLEOTIDE SEQUENCE [LARGE SCALE GENOMIC DNA]</scope>
    <source>
        <strain evidence="1 2">NCTC13229</strain>
    </source>
</reference>
<evidence type="ECO:0000313" key="2">
    <source>
        <dbReference type="Proteomes" id="UP000251211"/>
    </source>
</evidence>
<gene>
    <name evidence="1" type="ORF">NCTC13229_06507</name>
</gene>
<proteinExistence type="predicted"/>
<dbReference type="InterPro" id="IPR016024">
    <property type="entry name" value="ARM-type_fold"/>
</dbReference>
<sequence length="263" mass="29229">MFCDLCSRGRATVGVLWDSVFVTSTADDVKRALGQLSKKTDAINLARFFKTGPGEYGEGDVFIGVRVPATRSVVRAHADLDLPEVTVLLDSPVHEHRLAGLLVLATQFDRAAKAGDDALREKIASFYLDLVMRGRVNNWDLVDSSADRILGAWLYDRPRDPVFALAADDDLWRRRVALLSTFGFIRRGDASTTLEVAESVLGDRRDLTQKATGWMLREVGKRVDRDLLTGFLDRHAAAMGRTALTYACEHLTAEERAGYRAMR</sequence>
<dbReference type="PANTHER" id="PTHR34070">
    <property type="entry name" value="ARMADILLO-TYPE FOLD"/>
    <property type="match status" value="1"/>
</dbReference>
<dbReference type="CDD" id="cd06561">
    <property type="entry name" value="AlkD_like"/>
    <property type="match status" value="1"/>
</dbReference>
<dbReference type="RefSeq" id="WP_245973316.1">
    <property type="nucleotide sequence ID" value="NZ_QTTP01000001.1"/>
</dbReference>
<comment type="caution">
    <text evidence="1">The sequence shown here is derived from an EMBL/GenBank/DDBJ whole genome shotgun (WGS) entry which is preliminary data.</text>
</comment>
<dbReference type="Proteomes" id="UP000251211">
    <property type="component" value="Unassembled WGS sequence"/>
</dbReference>
<dbReference type="EMBL" id="UAUI01000027">
    <property type="protein sequence ID" value="SPZ42973.1"/>
    <property type="molecule type" value="Genomic_DNA"/>
</dbReference>
<protein>
    <submittedName>
        <fullName evidence="1">DNA alkylation repair enzyme</fullName>
    </submittedName>
</protein>
<evidence type="ECO:0000313" key="1">
    <source>
        <dbReference type="EMBL" id="SPZ42973.1"/>
    </source>
</evidence>
<dbReference type="AlphaFoldDB" id="A0AB38FMN3"/>
<dbReference type="InterPro" id="IPR014825">
    <property type="entry name" value="DNA_alkylation"/>
</dbReference>
<name>A0AB38FMN3_RHOWR</name>
<dbReference type="Pfam" id="PF08713">
    <property type="entry name" value="DNA_alkylation"/>
    <property type="match status" value="1"/>
</dbReference>
<dbReference type="SUPFAM" id="SSF48371">
    <property type="entry name" value="ARM repeat"/>
    <property type="match status" value="1"/>
</dbReference>
<organism evidence="1 2">
    <name type="scientific">Rhodococcus wratislaviensis</name>
    <name type="common">Tsukamurella wratislaviensis</name>
    <dbReference type="NCBI Taxonomy" id="44752"/>
    <lineage>
        <taxon>Bacteria</taxon>
        <taxon>Bacillati</taxon>
        <taxon>Actinomycetota</taxon>
        <taxon>Actinomycetes</taxon>
        <taxon>Mycobacteriales</taxon>
        <taxon>Nocardiaceae</taxon>
        <taxon>Rhodococcus</taxon>
    </lineage>
</organism>
<accession>A0AB38FMN3</accession>